<dbReference type="RefSeq" id="WP_104354222.1">
    <property type="nucleotide sequence ID" value="NZ_CP028130.1"/>
</dbReference>
<sequence length="130" mass="13087">MGPHREFAALRSMVQYSTVTPMFVGVWSRAESSARWYACAIRRTFCSRSSASAVSESGLGSARFRVAEPGDGDGDVPVAAVAGHLAGRAGQVDPPAFRVVEVGAQGGDDRAGGAGRVVAGTGGDCGGGAA</sequence>
<proteinExistence type="predicted"/>
<accession>A0AAD1ELZ1</accession>
<dbReference type="KEGG" id="ria:C7V51_03375"/>
<dbReference type="AlphaFoldDB" id="A0AAD1ELZ1"/>
<evidence type="ECO:0000313" key="1">
    <source>
        <dbReference type="EMBL" id="AZZ55034.1"/>
    </source>
</evidence>
<gene>
    <name evidence="1" type="ORF">C7V51_03375</name>
</gene>
<protein>
    <submittedName>
        <fullName evidence="1">Uncharacterized protein</fullName>
    </submittedName>
</protein>
<dbReference type="EMBL" id="CP028130">
    <property type="protein sequence ID" value="AZZ55034.1"/>
    <property type="molecule type" value="Genomic_DNA"/>
</dbReference>
<evidence type="ECO:0000313" key="2">
    <source>
        <dbReference type="Proteomes" id="UP000283946"/>
    </source>
</evidence>
<reference evidence="1 2" key="1">
    <citation type="submission" date="2018-03" db="EMBL/GenBank/DDBJ databases">
        <title>Bacteriophage NCPPB3778 and a type I-E CRISPR drive the evolution of the US Biological Select Agent, Rathayibacter toxicus.</title>
        <authorList>
            <person name="Davis E.W.II."/>
            <person name="Tabima J.F."/>
            <person name="Weisberg A.J."/>
            <person name="Dantas Lopes L."/>
            <person name="Wiseman M.S."/>
            <person name="Wiseman M.S."/>
            <person name="Pupko T."/>
            <person name="Belcher M.S."/>
            <person name="Sechler A.J."/>
            <person name="Tancos M.A."/>
            <person name="Schroeder B.K."/>
            <person name="Murray T.D."/>
            <person name="Luster D.G."/>
            <person name="Schneider W.L."/>
            <person name="Rogers E."/>
            <person name="Andreote F.D."/>
            <person name="Grunwald N.J."/>
            <person name="Putnam M.L."/>
            <person name="Chang J.H."/>
        </authorList>
    </citation>
    <scope>NUCLEOTIDE SEQUENCE [LARGE SCALE GENOMIC DNA]</scope>
    <source>
        <strain evidence="1 2">NCCPB 2253</strain>
    </source>
</reference>
<name>A0AAD1ELZ1_9MICO</name>
<organism evidence="1 2">
    <name type="scientific">Rathayibacter iranicus</name>
    <dbReference type="NCBI Taxonomy" id="59737"/>
    <lineage>
        <taxon>Bacteria</taxon>
        <taxon>Bacillati</taxon>
        <taxon>Actinomycetota</taxon>
        <taxon>Actinomycetes</taxon>
        <taxon>Micrococcales</taxon>
        <taxon>Microbacteriaceae</taxon>
        <taxon>Rathayibacter</taxon>
    </lineage>
</organism>
<dbReference type="Proteomes" id="UP000283946">
    <property type="component" value="Chromosome"/>
</dbReference>